<gene>
    <name evidence="2" type="ORF">Mal48_43060</name>
</gene>
<reference evidence="2 3" key="1">
    <citation type="submission" date="2019-02" db="EMBL/GenBank/DDBJ databases">
        <title>Deep-cultivation of Planctomycetes and their phenomic and genomic characterization uncovers novel biology.</title>
        <authorList>
            <person name="Wiegand S."/>
            <person name="Jogler M."/>
            <person name="Boedeker C."/>
            <person name="Pinto D."/>
            <person name="Vollmers J."/>
            <person name="Rivas-Marin E."/>
            <person name="Kohn T."/>
            <person name="Peeters S.H."/>
            <person name="Heuer A."/>
            <person name="Rast P."/>
            <person name="Oberbeckmann S."/>
            <person name="Bunk B."/>
            <person name="Jeske O."/>
            <person name="Meyerdierks A."/>
            <person name="Storesund J.E."/>
            <person name="Kallscheuer N."/>
            <person name="Luecker S."/>
            <person name="Lage O.M."/>
            <person name="Pohl T."/>
            <person name="Merkel B.J."/>
            <person name="Hornburger P."/>
            <person name="Mueller R.-W."/>
            <person name="Bruemmer F."/>
            <person name="Labrenz M."/>
            <person name="Spormann A.M."/>
            <person name="Op den Camp H."/>
            <person name="Overmann J."/>
            <person name="Amann R."/>
            <person name="Jetten M.S.M."/>
            <person name="Mascher T."/>
            <person name="Medema M.H."/>
            <person name="Devos D.P."/>
            <person name="Kaster A.-K."/>
            <person name="Ovreas L."/>
            <person name="Rohde M."/>
            <person name="Galperin M.Y."/>
            <person name="Jogler C."/>
        </authorList>
    </citation>
    <scope>NUCLEOTIDE SEQUENCE [LARGE SCALE GENOMIC DNA]</scope>
    <source>
        <strain evidence="2 3">Mal48</strain>
    </source>
</reference>
<evidence type="ECO:0000313" key="2">
    <source>
        <dbReference type="EMBL" id="QDT35032.1"/>
    </source>
</evidence>
<name>A0A517QTU9_9PLAN</name>
<protein>
    <submittedName>
        <fullName evidence="2">Uncharacterized protein</fullName>
    </submittedName>
</protein>
<dbReference type="EMBL" id="CP036267">
    <property type="protein sequence ID" value="QDT35032.1"/>
    <property type="molecule type" value="Genomic_DNA"/>
</dbReference>
<dbReference type="Proteomes" id="UP000315724">
    <property type="component" value="Chromosome"/>
</dbReference>
<evidence type="ECO:0000256" key="1">
    <source>
        <dbReference type="SAM" id="MobiDB-lite"/>
    </source>
</evidence>
<sequence>MNPWKKQQFWFWLAAILIVGGASSFRDTRHENASVRARLGSHKAENVFRSRENLPEPNQLEVASGSPMKELQPKSTHSPLNGTSQTGTLQNEVVERVPHQDAQVVQISYEREDEVARPVVWLVGSIEPEEE</sequence>
<feature type="region of interest" description="Disordered" evidence="1">
    <location>
        <begin position="46"/>
        <end position="86"/>
    </location>
</feature>
<dbReference type="AlphaFoldDB" id="A0A517QTU9"/>
<organism evidence="2 3">
    <name type="scientific">Thalassoglobus polymorphus</name>
    <dbReference type="NCBI Taxonomy" id="2527994"/>
    <lineage>
        <taxon>Bacteria</taxon>
        <taxon>Pseudomonadati</taxon>
        <taxon>Planctomycetota</taxon>
        <taxon>Planctomycetia</taxon>
        <taxon>Planctomycetales</taxon>
        <taxon>Planctomycetaceae</taxon>
        <taxon>Thalassoglobus</taxon>
    </lineage>
</organism>
<keyword evidence="3" id="KW-1185">Reference proteome</keyword>
<feature type="compositionally biased region" description="Polar residues" evidence="1">
    <location>
        <begin position="73"/>
        <end position="86"/>
    </location>
</feature>
<dbReference type="KEGG" id="tpol:Mal48_43060"/>
<dbReference type="RefSeq" id="WP_145203925.1">
    <property type="nucleotide sequence ID" value="NZ_CP036267.1"/>
</dbReference>
<proteinExistence type="predicted"/>
<accession>A0A517QTU9</accession>
<evidence type="ECO:0000313" key="3">
    <source>
        <dbReference type="Proteomes" id="UP000315724"/>
    </source>
</evidence>